<dbReference type="EMBL" id="JARK01001351">
    <property type="protein sequence ID" value="EYC23503.1"/>
    <property type="molecule type" value="Genomic_DNA"/>
</dbReference>
<accession>A0A016V9V8</accession>
<dbReference type="Proteomes" id="UP000024635">
    <property type="component" value="Unassembled WGS sequence"/>
</dbReference>
<dbReference type="OrthoDB" id="5857148at2759"/>
<dbReference type="AlphaFoldDB" id="A0A016V9V8"/>
<proteinExistence type="predicted"/>
<sequence length="120" mass="13568">MVRQTTRRHANTEDAEGGMSLWAGKLIDSFERYSQSMERSISQTFDGVFSQISDLKETQSMILAKLTTLESRISVVNTSTTAQQNLLYSTMVKIRADSQKIDDKLKTITWVGIDEKGDEK</sequence>
<protein>
    <submittedName>
        <fullName evidence="1">Uncharacterized protein</fullName>
    </submittedName>
</protein>
<organism evidence="1 2">
    <name type="scientific">Ancylostoma ceylanicum</name>
    <dbReference type="NCBI Taxonomy" id="53326"/>
    <lineage>
        <taxon>Eukaryota</taxon>
        <taxon>Metazoa</taxon>
        <taxon>Ecdysozoa</taxon>
        <taxon>Nematoda</taxon>
        <taxon>Chromadorea</taxon>
        <taxon>Rhabditida</taxon>
        <taxon>Rhabditina</taxon>
        <taxon>Rhabditomorpha</taxon>
        <taxon>Strongyloidea</taxon>
        <taxon>Ancylostomatidae</taxon>
        <taxon>Ancylostomatinae</taxon>
        <taxon>Ancylostoma</taxon>
    </lineage>
</organism>
<comment type="caution">
    <text evidence="1">The sequence shown here is derived from an EMBL/GenBank/DDBJ whole genome shotgun (WGS) entry which is preliminary data.</text>
</comment>
<name>A0A016V9V8_9BILA</name>
<evidence type="ECO:0000313" key="1">
    <source>
        <dbReference type="EMBL" id="EYC23503.1"/>
    </source>
</evidence>
<keyword evidence="2" id="KW-1185">Reference proteome</keyword>
<gene>
    <name evidence="1" type="primary">Acey_s0015.g2683</name>
    <name evidence="1" type="ORF">Y032_0015g2683</name>
</gene>
<reference evidence="2" key="1">
    <citation type="journal article" date="2015" name="Nat. Genet.">
        <title>The genome and transcriptome of the zoonotic hookworm Ancylostoma ceylanicum identify infection-specific gene families.</title>
        <authorList>
            <person name="Schwarz E.M."/>
            <person name="Hu Y."/>
            <person name="Antoshechkin I."/>
            <person name="Miller M.M."/>
            <person name="Sternberg P.W."/>
            <person name="Aroian R.V."/>
        </authorList>
    </citation>
    <scope>NUCLEOTIDE SEQUENCE</scope>
    <source>
        <strain evidence="2">HY135</strain>
    </source>
</reference>
<evidence type="ECO:0000313" key="2">
    <source>
        <dbReference type="Proteomes" id="UP000024635"/>
    </source>
</evidence>